<evidence type="ECO:0000313" key="1">
    <source>
        <dbReference type="EMBL" id="RJL05362.1"/>
    </source>
</evidence>
<name>A0A418ZXX9_9RHOB</name>
<dbReference type="PANTHER" id="PTHR10443:SF12">
    <property type="entry name" value="DIPEPTIDASE"/>
    <property type="match status" value="1"/>
</dbReference>
<reference evidence="1 2" key="1">
    <citation type="submission" date="2018-09" db="EMBL/GenBank/DDBJ databases">
        <title>Paracoccus onubensis nov. sp. a moderate halophilic bacterium isolated from Gruta de las Maravillas (Aracena, Spain).</title>
        <authorList>
            <person name="Jurado V."/>
            <person name="Gutierrez-Patricio S."/>
            <person name="Gonzalez-Pimentel J.L."/>
            <person name="Laiz L."/>
            <person name="Saiz-Jimenez C."/>
        </authorList>
    </citation>
    <scope>NUCLEOTIDE SEQUENCE [LARGE SCALE GENOMIC DNA]</scope>
    <source>
        <strain evidence="1 2">DSM 19484</strain>
    </source>
</reference>
<dbReference type="Proteomes" id="UP000285530">
    <property type="component" value="Unassembled WGS sequence"/>
</dbReference>
<dbReference type="GO" id="GO:0070573">
    <property type="term" value="F:metallodipeptidase activity"/>
    <property type="evidence" value="ECO:0007669"/>
    <property type="project" value="InterPro"/>
</dbReference>
<dbReference type="PANTHER" id="PTHR10443">
    <property type="entry name" value="MICROSOMAL DIPEPTIDASE"/>
    <property type="match status" value="1"/>
</dbReference>
<gene>
    <name evidence="1" type="ORF">D3P06_07215</name>
</gene>
<dbReference type="InterPro" id="IPR008257">
    <property type="entry name" value="Pept_M19"/>
</dbReference>
<dbReference type="AlphaFoldDB" id="A0A418ZXX9"/>
<dbReference type="Pfam" id="PF01244">
    <property type="entry name" value="Peptidase_M19"/>
    <property type="match status" value="1"/>
</dbReference>
<dbReference type="RefSeq" id="WP_119885924.1">
    <property type="nucleotide sequence ID" value="NZ_CP067169.1"/>
</dbReference>
<proteinExistence type="predicted"/>
<dbReference type="InterPro" id="IPR032466">
    <property type="entry name" value="Metal_Hydrolase"/>
</dbReference>
<evidence type="ECO:0000313" key="2">
    <source>
        <dbReference type="Proteomes" id="UP000285530"/>
    </source>
</evidence>
<comment type="caution">
    <text evidence="1">The sequence shown here is derived from an EMBL/GenBank/DDBJ whole genome shotgun (WGS) entry which is preliminary data.</text>
</comment>
<organism evidence="1 2">
    <name type="scientific">Paracoccus aestuarii</name>
    <dbReference type="NCBI Taxonomy" id="453842"/>
    <lineage>
        <taxon>Bacteria</taxon>
        <taxon>Pseudomonadati</taxon>
        <taxon>Pseudomonadota</taxon>
        <taxon>Alphaproteobacteria</taxon>
        <taxon>Rhodobacterales</taxon>
        <taxon>Paracoccaceae</taxon>
        <taxon>Paracoccus</taxon>
    </lineage>
</organism>
<dbReference type="SUPFAM" id="SSF51556">
    <property type="entry name" value="Metallo-dependent hydrolases"/>
    <property type="match status" value="1"/>
</dbReference>
<dbReference type="PROSITE" id="PS51365">
    <property type="entry name" value="RENAL_DIPEPTIDASE_2"/>
    <property type="match status" value="1"/>
</dbReference>
<dbReference type="OrthoDB" id="9804920at2"/>
<protein>
    <submittedName>
        <fullName evidence="1">Peptidase M19</fullName>
    </submittedName>
</protein>
<keyword evidence="2" id="KW-1185">Reference proteome</keyword>
<dbReference type="EMBL" id="QZEV01000025">
    <property type="protein sequence ID" value="RJL05362.1"/>
    <property type="molecule type" value="Genomic_DNA"/>
</dbReference>
<dbReference type="GO" id="GO:0006508">
    <property type="term" value="P:proteolysis"/>
    <property type="evidence" value="ECO:0007669"/>
    <property type="project" value="InterPro"/>
</dbReference>
<dbReference type="Gene3D" id="3.20.20.140">
    <property type="entry name" value="Metal-dependent hydrolases"/>
    <property type="match status" value="1"/>
</dbReference>
<sequence length="393" mass="42159">MIKKLLLGVALVLGLAVTAFLLLAPAAVERGLNPVTMPGEGWPVSAEAQALHDRLVIGDWHSDALLWNRNLLNRARQGHTDIPRLQEGNMALQVFTTVTRSPRGQNYDHNDTEAGDNITPLFIAQLRPVRAWFSLRERALVQAEALHRAARRDPDRLRVIQTRDDLARLLEDRAAGATVMGGLLGSEGGHPLEGDLANLDVLHAAGFRLMGLTHFFDNELGGSLHGEGGSGAGLSDFGRQVVDAMMDRGMVIDVTHASPQMVRDVLQIPGTRPVLSHTGIHGHCPSPRNLPDDLVRDIAAAGGMIGIGFWSDVVCGRTPDDVAQAIVAAIALVGDDHVSLGSDWDGSVDTPFDAAHLAALTQALMDRGLSEDRIAKVMGGNMMAYLMETLPEG</sequence>
<accession>A0A418ZXX9</accession>